<dbReference type="AlphaFoldDB" id="A0AAX4JJA9"/>
<keyword evidence="3" id="KW-1185">Reference proteome</keyword>
<evidence type="ECO:0000313" key="3">
    <source>
        <dbReference type="Proteomes" id="UP001355207"/>
    </source>
</evidence>
<name>A0AAX4JJA9_9TREE</name>
<dbReference type="Proteomes" id="UP001355207">
    <property type="component" value="Chromosome 1"/>
</dbReference>
<dbReference type="RefSeq" id="XP_066072294.1">
    <property type="nucleotide sequence ID" value="XM_066216197.1"/>
</dbReference>
<evidence type="ECO:0008006" key="4">
    <source>
        <dbReference type="Google" id="ProtNLM"/>
    </source>
</evidence>
<feature type="compositionally biased region" description="Low complexity" evidence="1">
    <location>
        <begin position="75"/>
        <end position="84"/>
    </location>
</feature>
<protein>
    <recommendedName>
        <fullName evidence="4">Hyaluronan/mRNA-binding protein domain-containing protein</fullName>
    </recommendedName>
</protein>
<organism evidence="2 3">
    <name type="scientific">Kwoniella dendrophila CBS 6074</name>
    <dbReference type="NCBI Taxonomy" id="1295534"/>
    <lineage>
        <taxon>Eukaryota</taxon>
        <taxon>Fungi</taxon>
        <taxon>Dikarya</taxon>
        <taxon>Basidiomycota</taxon>
        <taxon>Agaricomycotina</taxon>
        <taxon>Tremellomycetes</taxon>
        <taxon>Tremellales</taxon>
        <taxon>Cryptococcaceae</taxon>
        <taxon>Kwoniella</taxon>
    </lineage>
</organism>
<evidence type="ECO:0000313" key="2">
    <source>
        <dbReference type="EMBL" id="WWC85531.1"/>
    </source>
</evidence>
<reference evidence="2 3" key="1">
    <citation type="submission" date="2024-01" db="EMBL/GenBank/DDBJ databases">
        <title>Comparative genomics of Cryptococcus and Kwoniella reveals pathogenesis evolution and contrasting modes of karyotype evolution via chromosome fusion or intercentromeric recombination.</title>
        <authorList>
            <person name="Coelho M.A."/>
            <person name="David-Palma M."/>
            <person name="Shea T."/>
            <person name="Bowers K."/>
            <person name="McGinley-Smith S."/>
            <person name="Mohammad A.W."/>
            <person name="Gnirke A."/>
            <person name="Yurkov A.M."/>
            <person name="Nowrousian M."/>
            <person name="Sun S."/>
            <person name="Cuomo C.A."/>
            <person name="Heitman J."/>
        </authorList>
    </citation>
    <scope>NUCLEOTIDE SEQUENCE [LARGE SCALE GENOMIC DNA]</scope>
    <source>
        <strain evidence="2 3">CBS 6074</strain>
    </source>
</reference>
<dbReference type="GeneID" id="91091067"/>
<gene>
    <name evidence="2" type="ORF">L201_000395</name>
</gene>
<dbReference type="EMBL" id="CP144098">
    <property type="protein sequence ID" value="WWC85531.1"/>
    <property type="molecule type" value="Genomic_DNA"/>
</dbReference>
<feature type="region of interest" description="Disordered" evidence="1">
    <location>
        <begin position="1"/>
        <end position="109"/>
    </location>
</feature>
<proteinExistence type="predicted"/>
<accession>A0AAX4JJA9</accession>
<evidence type="ECO:0000256" key="1">
    <source>
        <dbReference type="SAM" id="MobiDB-lite"/>
    </source>
</evidence>
<sequence length="192" mass="21564">MTRTERAQNPAAISKDKHSRSGLTKTELSHKNGDGAHNWGSNKSKGQDEYLGNEDANGEIFQLDEDQFQARNEISSSPTESTSSLDRDRERPQLGNKGQRRMSSYSEEERKEALQFRGDWNKAGVDLAHIARTSYGIAQSPTEISTSPSKVKSGFNFVSFVVKVVLFAKDHNFIVHMSYILMPIAHVYLQLD</sequence>